<evidence type="ECO:0000313" key="3">
    <source>
        <dbReference type="Proteomes" id="UP000799291"/>
    </source>
</evidence>
<feature type="compositionally biased region" description="Basic residues" evidence="1">
    <location>
        <begin position="356"/>
        <end position="366"/>
    </location>
</feature>
<evidence type="ECO:0000256" key="1">
    <source>
        <dbReference type="SAM" id="MobiDB-lite"/>
    </source>
</evidence>
<feature type="compositionally biased region" description="Polar residues" evidence="1">
    <location>
        <begin position="301"/>
        <end position="312"/>
    </location>
</feature>
<dbReference type="EMBL" id="MU005571">
    <property type="protein sequence ID" value="KAF2690365.1"/>
    <property type="molecule type" value="Genomic_DNA"/>
</dbReference>
<proteinExistence type="predicted"/>
<feature type="compositionally biased region" description="Basic and acidic residues" evidence="1">
    <location>
        <begin position="377"/>
        <end position="387"/>
    </location>
</feature>
<protein>
    <submittedName>
        <fullName evidence="2">Uncharacterized protein</fullName>
    </submittedName>
</protein>
<reference evidence="2" key="1">
    <citation type="journal article" date="2020" name="Stud. Mycol.">
        <title>101 Dothideomycetes genomes: a test case for predicting lifestyles and emergence of pathogens.</title>
        <authorList>
            <person name="Haridas S."/>
            <person name="Albert R."/>
            <person name="Binder M."/>
            <person name="Bloem J."/>
            <person name="Labutti K."/>
            <person name="Salamov A."/>
            <person name="Andreopoulos B."/>
            <person name="Baker S."/>
            <person name="Barry K."/>
            <person name="Bills G."/>
            <person name="Bluhm B."/>
            <person name="Cannon C."/>
            <person name="Castanera R."/>
            <person name="Culley D."/>
            <person name="Daum C."/>
            <person name="Ezra D."/>
            <person name="Gonzalez J."/>
            <person name="Henrissat B."/>
            <person name="Kuo A."/>
            <person name="Liang C."/>
            <person name="Lipzen A."/>
            <person name="Lutzoni F."/>
            <person name="Magnuson J."/>
            <person name="Mondo S."/>
            <person name="Nolan M."/>
            <person name="Ohm R."/>
            <person name="Pangilinan J."/>
            <person name="Park H.-J."/>
            <person name="Ramirez L."/>
            <person name="Alfaro M."/>
            <person name="Sun H."/>
            <person name="Tritt A."/>
            <person name="Yoshinaga Y."/>
            <person name="Zwiers L.-H."/>
            <person name="Turgeon B."/>
            <person name="Goodwin S."/>
            <person name="Spatafora J."/>
            <person name="Crous P."/>
            <person name="Grigoriev I."/>
        </authorList>
    </citation>
    <scope>NUCLEOTIDE SEQUENCE</scope>
    <source>
        <strain evidence="2">CBS 122367</strain>
    </source>
</reference>
<feature type="compositionally biased region" description="Polar residues" evidence="1">
    <location>
        <begin position="89"/>
        <end position="104"/>
    </location>
</feature>
<feature type="region of interest" description="Disordered" evidence="1">
    <location>
        <begin position="211"/>
        <end position="247"/>
    </location>
</feature>
<evidence type="ECO:0000313" key="2">
    <source>
        <dbReference type="EMBL" id="KAF2690365.1"/>
    </source>
</evidence>
<gene>
    <name evidence="2" type="ORF">K458DRAFT_399695</name>
</gene>
<dbReference type="AlphaFoldDB" id="A0A6G1JJN7"/>
<feature type="compositionally biased region" description="Polar residues" evidence="1">
    <location>
        <begin position="320"/>
        <end position="335"/>
    </location>
</feature>
<feature type="compositionally biased region" description="Polar residues" evidence="1">
    <location>
        <begin position="229"/>
        <end position="247"/>
    </location>
</feature>
<feature type="region of interest" description="Disordered" evidence="1">
    <location>
        <begin position="1"/>
        <end position="63"/>
    </location>
</feature>
<feature type="region of interest" description="Disordered" evidence="1">
    <location>
        <begin position="289"/>
        <end position="387"/>
    </location>
</feature>
<accession>A0A6G1JJN7</accession>
<feature type="region of interest" description="Disordered" evidence="1">
    <location>
        <begin position="77"/>
        <end position="104"/>
    </location>
</feature>
<organism evidence="2 3">
    <name type="scientific">Lentithecium fluviatile CBS 122367</name>
    <dbReference type="NCBI Taxonomy" id="1168545"/>
    <lineage>
        <taxon>Eukaryota</taxon>
        <taxon>Fungi</taxon>
        <taxon>Dikarya</taxon>
        <taxon>Ascomycota</taxon>
        <taxon>Pezizomycotina</taxon>
        <taxon>Dothideomycetes</taxon>
        <taxon>Pleosporomycetidae</taxon>
        <taxon>Pleosporales</taxon>
        <taxon>Massarineae</taxon>
        <taxon>Lentitheciaceae</taxon>
        <taxon>Lentithecium</taxon>
    </lineage>
</organism>
<dbReference type="Proteomes" id="UP000799291">
    <property type="component" value="Unassembled WGS sequence"/>
</dbReference>
<name>A0A6G1JJN7_9PLEO</name>
<dbReference type="OrthoDB" id="3801270at2759"/>
<keyword evidence="3" id="KW-1185">Reference proteome</keyword>
<sequence>MSVGQSNPSSQSGPYGTPNSSQLQAQQGTNGGTSHVQNGHSAQNGIANTSEPPSASTAEFMQLSNDPEILALHDVIASGGQPNGGCETPSDQTGQNGIANTSEPPSVSMAEFMLSGDPVFRVFDDTIADAQPNGGDETRPAGENANTVLRRQPTPINLVHYLPEMSVEERQHWQEMWTPGDATASHFNYPAYVQHPSDGPNADYNILMGLDPSDQTGQGASPPAANGVEGSTQNGIPNIGSNNASHNLSGRDENYYSHLASVPITDLDLGPPSEGLMATLAQLSHYPEDEASNAAPGEGPTASSPADQNNIRIGNAGSPVDQTAVQMSGLQLGTQTDDDSEGEASGAPGETTTPGRNRRGVRRVGRLSRMTPEETEAFFREFSDSRT</sequence>